<gene>
    <name evidence="3" type="ORF">ACFOY1_01420</name>
</gene>
<keyword evidence="4" id="KW-1185">Reference proteome</keyword>
<organism evidence="3 4">
    <name type="scientific">Candidimonas humi</name>
    <dbReference type="NCBI Taxonomy" id="683355"/>
    <lineage>
        <taxon>Bacteria</taxon>
        <taxon>Pseudomonadati</taxon>
        <taxon>Pseudomonadota</taxon>
        <taxon>Betaproteobacteria</taxon>
        <taxon>Burkholderiales</taxon>
        <taxon>Alcaligenaceae</taxon>
        <taxon>Candidimonas</taxon>
    </lineage>
</organism>
<accession>A0ABV8NUT7</accession>
<keyword evidence="1" id="KW-0378">Hydrolase</keyword>
<dbReference type="Pfam" id="PF04185">
    <property type="entry name" value="Phosphoesterase"/>
    <property type="match status" value="1"/>
</dbReference>
<dbReference type="NCBIfam" id="TIGR01409">
    <property type="entry name" value="TAT_signal_seq"/>
    <property type="match status" value="1"/>
</dbReference>
<dbReference type="InterPro" id="IPR006311">
    <property type="entry name" value="TAT_signal"/>
</dbReference>
<dbReference type="InterPro" id="IPR007312">
    <property type="entry name" value="Phosphoesterase"/>
</dbReference>
<dbReference type="NCBIfam" id="TIGR03396">
    <property type="entry name" value="PC_PLC"/>
    <property type="match status" value="1"/>
</dbReference>
<feature type="domain" description="Bacterial phospholipase C C-terminal" evidence="2">
    <location>
        <begin position="503"/>
        <end position="590"/>
    </location>
</feature>
<evidence type="ECO:0000313" key="4">
    <source>
        <dbReference type="Proteomes" id="UP001595848"/>
    </source>
</evidence>
<feature type="domain" description="Bacterial phospholipase C C-terminal" evidence="2">
    <location>
        <begin position="615"/>
        <end position="685"/>
    </location>
</feature>
<dbReference type="PROSITE" id="PS51318">
    <property type="entry name" value="TAT"/>
    <property type="match status" value="1"/>
</dbReference>
<dbReference type="PANTHER" id="PTHR31956">
    <property type="entry name" value="NON-SPECIFIC PHOSPHOLIPASE C4-RELATED"/>
    <property type="match status" value="1"/>
</dbReference>
<dbReference type="PANTHER" id="PTHR31956:SF1">
    <property type="entry name" value="NON-SPECIFIC PHOSPHOLIPASE C1"/>
    <property type="match status" value="1"/>
</dbReference>
<evidence type="ECO:0000256" key="1">
    <source>
        <dbReference type="ARBA" id="ARBA00022801"/>
    </source>
</evidence>
<dbReference type="InterPro" id="IPR008475">
    <property type="entry name" value="PLipase_C_C"/>
</dbReference>
<sequence>MSHSGRREFLKRAGAAAAAAAALDALPESIRKAVAIPAHTERGTIEDVRHIVVLMQENRSFDHYLGHLSGVRGYNDRFPAELPGGAPVWQQPRHDPVQGSIAPFHLDTHTTSAQCIGDLDHTWRKTHAAINGGRYDRWPRYKTDMTMGYHLRGDIPFHYALADAFTVCDHYFCSMPGPTHPNRMFLMTGTNDPSGRGGGPLIDNHDPVSQPYLPALTWTTYPERLLRAGISWQVYQEGTNPHDPYNGNFGLNVLANFGAYIQAPAGSALHRRAMTARPLEQFARDVRDGRLPQVSWLLPPAAYSEHPKWTSAYGASYIARALDALTANPSVWSRSVLLVVYDENDGFFDHMVPPSPPTGPGLGKSSVPVADELHTVVNPQHQPLYKADGLPYGLGPRVPMIVVSPWSKGGHVCSQVFDHTSVIRFIERRFGVHEPNISAWRRTVCGDLDTAFDFSRRDDRPAPLPDTRGYQAMADQQCSTLDAPRVPAPGAVTPHPQEPGTRPARALPYALHLSDEVAAGVTQGLRLSFDNHGRQGASLWARSRAASLAPRCYTLAAGGHLEDLLPAAENTDVYDWTLHGPNGYVRVYRGSLRSDRPGQYLQIRQAAATGKAPAHDFALELTNRGPQPLSLVLKDLAYGQEPREFTLLPGASYTARWNIEASHHWYDIGISLLQDEAYERRYAGHVETGRASRSDPAAA</sequence>
<dbReference type="InterPro" id="IPR019546">
    <property type="entry name" value="TAT_signal_bac_arc"/>
</dbReference>
<evidence type="ECO:0000259" key="2">
    <source>
        <dbReference type="Pfam" id="PF05506"/>
    </source>
</evidence>
<dbReference type="Proteomes" id="UP001595848">
    <property type="component" value="Unassembled WGS sequence"/>
</dbReference>
<dbReference type="InterPro" id="IPR017767">
    <property type="entry name" value="PC-PLC"/>
</dbReference>
<evidence type="ECO:0000313" key="3">
    <source>
        <dbReference type="EMBL" id="MFC4199600.1"/>
    </source>
</evidence>
<dbReference type="RefSeq" id="WP_217962714.1">
    <property type="nucleotide sequence ID" value="NZ_JAHTBN010000001.1"/>
</dbReference>
<reference evidence="4" key="1">
    <citation type="journal article" date="2019" name="Int. J. Syst. Evol. Microbiol.">
        <title>The Global Catalogue of Microorganisms (GCM) 10K type strain sequencing project: providing services to taxonomists for standard genome sequencing and annotation.</title>
        <authorList>
            <consortium name="The Broad Institute Genomics Platform"/>
            <consortium name="The Broad Institute Genome Sequencing Center for Infectious Disease"/>
            <person name="Wu L."/>
            <person name="Ma J."/>
        </authorList>
    </citation>
    <scope>NUCLEOTIDE SEQUENCE [LARGE SCALE GENOMIC DNA]</scope>
    <source>
        <strain evidence="4">LMG 24813</strain>
    </source>
</reference>
<proteinExistence type="predicted"/>
<dbReference type="Pfam" id="PF05506">
    <property type="entry name" value="PLipase_C_C"/>
    <property type="match status" value="2"/>
</dbReference>
<dbReference type="EMBL" id="JBHSBV010000001">
    <property type="protein sequence ID" value="MFC4199600.1"/>
    <property type="molecule type" value="Genomic_DNA"/>
</dbReference>
<protein>
    <submittedName>
        <fullName evidence="3">Phosphocholine-specific phospholipase C</fullName>
    </submittedName>
</protein>
<name>A0ABV8NUT7_9BURK</name>
<dbReference type="CDD" id="cd16014">
    <property type="entry name" value="PLC"/>
    <property type="match status" value="1"/>
</dbReference>
<comment type="caution">
    <text evidence="3">The sequence shown here is derived from an EMBL/GenBank/DDBJ whole genome shotgun (WGS) entry which is preliminary data.</text>
</comment>